<dbReference type="AlphaFoldDB" id="A0A0F9ET62"/>
<protein>
    <submittedName>
        <fullName evidence="2">Uncharacterized protein</fullName>
    </submittedName>
</protein>
<reference evidence="2" key="1">
    <citation type="journal article" date="2015" name="Nature">
        <title>Complex archaea that bridge the gap between prokaryotes and eukaryotes.</title>
        <authorList>
            <person name="Spang A."/>
            <person name="Saw J.H."/>
            <person name="Jorgensen S.L."/>
            <person name="Zaremba-Niedzwiedzka K."/>
            <person name="Martijn J."/>
            <person name="Lind A.E."/>
            <person name="van Eijk R."/>
            <person name="Schleper C."/>
            <person name="Guy L."/>
            <person name="Ettema T.J."/>
        </authorList>
    </citation>
    <scope>NUCLEOTIDE SEQUENCE</scope>
</reference>
<sequence>MKWNELLYPVRKLRNRGARQAEILELGREIDNQELVIEGMTAANEAHHADNAFLVARNMSLKKEVARAEREQPFTDRVVLIQERIIKEQYSELAEAEKKVEAQEITVNDMQDYIEEMGKENDILKKSNEYFLNMLVKVREEKENPDTEKK</sequence>
<evidence type="ECO:0000313" key="2">
    <source>
        <dbReference type="EMBL" id="KKL48120.1"/>
    </source>
</evidence>
<feature type="coiled-coil region" evidence="1">
    <location>
        <begin position="51"/>
        <end position="113"/>
    </location>
</feature>
<proteinExistence type="predicted"/>
<dbReference type="EMBL" id="LAZR01033426">
    <property type="protein sequence ID" value="KKL48120.1"/>
    <property type="molecule type" value="Genomic_DNA"/>
</dbReference>
<name>A0A0F9ET62_9ZZZZ</name>
<organism evidence="2">
    <name type="scientific">marine sediment metagenome</name>
    <dbReference type="NCBI Taxonomy" id="412755"/>
    <lineage>
        <taxon>unclassified sequences</taxon>
        <taxon>metagenomes</taxon>
        <taxon>ecological metagenomes</taxon>
    </lineage>
</organism>
<gene>
    <name evidence="2" type="ORF">LCGC14_2328760</name>
</gene>
<evidence type="ECO:0000256" key="1">
    <source>
        <dbReference type="SAM" id="Coils"/>
    </source>
</evidence>
<keyword evidence="1" id="KW-0175">Coiled coil</keyword>
<accession>A0A0F9ET62</accession>
<comment type="caution">
    <text evidence="2">The sequence shown here is derived from an EMBL/GenBank/DDBJ whole genome shotgun (WGS) entry which is preliminary data.</text>
</comment>